<feature type="compositionally biased region" description="Basic and acidic residues" evidence="1">
    <location>
        <begin position="1"/>
        <end position="12"/>
    </location>
</feature>
<keyword evidence="3" id="KW-1185">Reference proteome</keyword>
<dbReference type="EMBL" id="KQ999852">
    <property type="protein sequence ID" value="KZV40878.1"/>
    <property type="molecule type" value="Genomic_DNA"/>
</dbReference>
<accession>A0A2Z7C975</accession>
<dbReference type="AlphaFoldDB" id="A0A2Z7C975"/>
<sequence>MRPDLKRSRSGSDPDSVDTPHYHWNPLEPGSGHKRDRSSDGQLTQRKTRPPKPDSPVTRIPHYTQRTRPSRPPALSQ</sequence>
<name>A0A2Z7C975_9LAMI</name>
<evidence type="ECO:0000313" key="3">
    <source>
        <dbReference type="Proteomes" id="UP000250235"/>
    </source>
</evidence>
<evidence type="ECO:0000313" key="2">
    <source>
        <dbReference type="EMBL" id="KZV40878.1"/>
    </source>
</evidence>
<feature type="region of interest" description="Disordered" evidence="1">
    <location>
        <begin position="1"/>
        <end position="77"/>
    </location>
</feature>
<dbReference type="Proteomes" id="UP000250235">
    <property type="component" value="Unassembled WGS sequence"/>
</dbReference>
<organism evidence="2 3">
    <name type="scientific">Dorcoceras hygrometricum</name>
    <dbReference type="NCBI Taxonomy" id="472368"/>
    <lineage>
        <taxon>Eukaryota</taxon>
        <taxon>Viridiplantae</taxon>
        <taxon>Streptophyta</taxon>
        <taxon>Embryophyta</taxon>
        <taxon>Tracheophyta</taxon>
        <taxon>Spermatophyta</taxon>
        <taxon>Magnoliopsida</taxon>
        <taxon>eudicotyledons</taxon>
        <taxon>Gunneridae</taxon>
        <taxon>Pentapetalae</taxon>
        <taxon>asterids</taxon>
        <taxon>lamiids</taxon>
        <taxon>Lamiales</taxon>
        <taxon>Gesneriaceae</taxon>
        <taxon>Didymocarpoideae</taxon>
        <taxon>Trichosporeae</taxon>
        <taxon>Loxocarpinae</taxon>
        <taxon>Dorcoceras</taxon>
    </lineage>
</organism>
<gene>
    <name evidence="2" type="ORF">F511_05123</name>
</gene>
<protein>
    <submittedName>
        <fullName evidence="2">Uncharacterized protein</fullName>
    </submittedName>
</protein>
<reference evidence="2 3" key="1">
    <citation type="journal article" date="2015" name="Proc. Natl. Acad. Sci. U.S.A.">
        <title>The resurrection genome of Boea hygrometrica: A blueprint for survival of dehydration.</title>
        <authorList>
            <person name="Xiao L."/>
            <person name="Yang G."/>
            <person name="Zhang L."/>
            <person name="Yang X."/>
            <person name="Zhao S."/>
            <person name="Ji Z."/>
            <person name="Zhou Q."/>
            <person name="Hu M."/>
            <person name="Wang Y."/>
            <person name="Chen M."/>
            <person name="Xu Y."/>
            <person name="Jin H."/>
            <person name="Xiao X."/>
            <person name="Hu G."/>
            <person name="Bao F."/>
            <person name="Hu Y."/>
            <person name="Wan P."/>
            <person name="Li L."/>
            <person name="Deng X."/>
            <person name="Kuang T."/>
            <person name="Xiang C."/>
            <person name="Zhu J.K."/>
            <person name="Oliver M.J."/>
            <person name="He Y."/>
        </authorList>
    </citation>
    <scope>NUCLEOTIDE SEQUENCE [LARGE SCALE GENOMIC DNA]</scope>
    <source>
        <strain evidence="3">cv. XS01</strain>
    </source>
</reference>
<evidence type="ECO:0000256" key="1">
    <source>
        <dbReference type="SAM" id="MobiDB-lite"/>
    </source>
</evidence>
<proteinExistence type="predicted"/>